<dbReference type="GO" id="GO:0006508">
    <property type="term" value="P:proteolysis"/>
    <property type="evidence" value="ECO:0007669"/>
    <property type="project" value="InterPro"/>
</dbReference>
<dbReference type="Gene3D" id="2.30.42.10">
    <property type="match status" value="1"/>
</dbReference>
<dbReference type="InterPro" id="IPR036034">
    <property type="entry name" value="PDZ_sf"/>
</dbReference>
<comment type="caution">
    <text evidence="3">The sequence shown here is derived from an EMBL/GenBank/DDBJ whole genome shotgun (WGS) entry which is preliminary data.</text>
</comment>
<dbReference type="Proteomes" id="UP001167831">
    <property type="component" value="Unassembled WGS sequence"/>
</dbReference>
<dbReference type="Gene3D" id="3.90.226.10">
    <property type="entry name" value="2-enoyl-CoA Hydratase, Chain A, domain 1"/>
    <property type="match status" value="1"/>
</dbReference>
<dbReference type="AlphaFoldDB" id="A0AAW7JQV2"/>
<evidence type="ECO:0000259" key="1">
    <source>
        <dbReference type="SMART" id="SM00245"/>
    </source>
</evidence>
<organism evidence="3 5">
    <name type="scientific">Leyella lascolaii</name>
    <dbReference type="NCBI Taxonomy" id="1776379"/>
    <lineage>
        <taxon>Bacteria</taxon>
        <taxon>Pseudomonadati</taxon>
        <taxon>Bacteroidota</taxon>
        <taxon>Bacteroidia</taxon>
        <taxon>Bacteroidales</taxon>
        <taxon>Prevotellaceae</taxon>
        <taxon>Leyella</taxon>
    </lineage>
</organism>
<keyword evidence="4" id="KW-1185">Reference proteome</keyword>
<reference evidence="3" key="2">
    <citation type="submission" date="2023-08" db="EMBL/GenBank/DDBJ databases">
        <title>Identification and characterization of horizontal gene transfer across gut microbiota members of farm animals based on homology search.</title>
        <authorList>
            <person name="Schwarzerova J."/>
            <person name="Nykrynova M."/>
            <person name="Jureckova K."/>
            <person name="Cejkova D."/>
            <person name="Rychlik I."/>
        </authorList>
    </citation>
    <scope>NUCLEOTIDE SEQUENCE</scope>
    <source>
        <strain evidence="3">ET15</strain>
        <strain evidence="2">ET37</strain>
    </source>
</reference>
<name>A0AAW7JQV2_9BACT</name>
<dbReference type="InterPro" id="IPR029045">
    <property type="entry name" value="ClpP/crotonase-like_dom_sf"/>
</dbReference>
<accession>A0AAW7JQV2</accession>
<evidence type="ECO:0000313" key="2">
    <source>
        <dbReference type="EMBL" id="MDN0023837.1"/>
    </source>
</evidence>
<dbReference type="GO" id="GO:0008236">
    <property type="term" value="F:serine-type peptidase activity"/>
    <property type="evidence" value="ECO:0007669"/>
    <property type="project" value="InterPro"/>
</dbReference>
<proteinExistence type="predicted"/>
<evidence type="ECO:0000313" key="4">
    <source>
        <dbReference type="Proteomes" id="UP001167831"/>
    </source>
</evidence>
<gene>
    <name evidence="2" type="ORF">QVN81_12565</name>
    <name evidence="3" type="ORF">QVN84_12830</name>
</gene>
<dbReference type="GO" id="GO:0007165">
    <property type="term" value="P:signal transduction"/>
    <property type="evidence" value="ECO:0007669"/>
    <property type="project" value="TreeGrafter"/>
</dbReference>
<protein>
    <submittedName>
        <fullName evidence="3">S41 family peptidase</fullName>
    </submittedName>
</protein>
<dbReference type="Pfam" id="PF03572">
    <property type="entry name" value="Peptidase_S41"/>
    <property type="match status" value="1"/>
</dbReference>
<dbReference type="Proteomes" id="UP001168478">
    <property type="component" value="Unassembled WGS sequence"/>
</dbReference>
<reference evidence="3" key="1">
    <citation type="submission" date="2023-06" db="EMBL/GenBank/DDBJ databases">
        <authorList>
            <person name="Zeman M."/>
            <person name="Kubasova T."/>
            <person name="Jahodarova E."/>
            <person name="Nykrynova M."/>
            <person name="Rychlik I."/>
        </authorList>
    </citation>
    <scope>NUCLEOTIDE SEQUENCE</scope>
    <source>
        <strain evidence="3">ET15</strain>
        <strain evidence="2">ET37</strain>
    </source>
</reference>
<feature type="domain" description="Tail specific protease" evidence="1">
    <location>
        <begin position="216"/>
        <end position="429"/>
    </location>
</feature>
<dbReference type="PANTHER" id="PTHR32060:SF30">
    <property type="entry name" value="CARBOXY-TERMINAL PROCESSING PROTEASE CTPA"/>
    <property type="match status" value="1"/>
</dbReference>
<dbReference type="SUPFAM" id="SSF50156">
    <property type="entry name" value="PDZ domain-like"/>
    <property type="match status" value="1"/>
</dbReference>
<dbReference type="GO" id="GO:0030288">
    <property type="term" value="C:outer membrane-bounded periplasmic space"/>
    <property type="evidence" value="ECO:0007669"/>
    <property type="project" value="TreeGrafter"/>
</dbReference>
<evidence type="ECO:0000313" key="5">
    <source>
        <dbReference type="Proteomes" id="UP001168478"/>
    </source>
</evidence>
<sequence length="452" mass="51429">MARERLGRSLFKKLKQMREEQHGSALMSVSYQNSNDEIIQERVVLFKNESAYPDISPNDDGYRMLTLFRFWNMMYYFHPYIGHFEKRWRELLPEFIRIFAKARDRKSFDTACARLVFAMKDSHTLPYGLETNIDGELLWKNNNYLPVEAVMADSCRILITRINAENYPNDGIQPGDYITGVNGRSVYDIRKDADKYNHFASLSADLYAPAYISFPGKSVTYTVERDGEIRDIRINDFMDYWERYRAWEDNTPSTYTCGDGMIYVNLGTINADSLAKVLNNNIESKAIIFDMRGYPVDYPAVLDTLTCFLYPEPRRIMRMSYADLSSHGTFRPNNSYTIKYGKTNPYYYKGKVAVLVNGITISAAELLTLAIKNAPDAIVIGEPTAGALGRVTCQPLLGGASTRITGAGVYLNDGSCTYPDGIPLDFTVHQTPEDVKAGRDTQLEFAKRLLSK</sequence>
<dbReference type="SMART" id="SM00245">
    <property type="entry name" value="TSPc"/>
    <property type="match status" value="1"/>
</dbReference>
<dbReference type="RefSeq" id="WP_289826265.1">
    <property type="nucleotide sequence ID" value="NZ_JAUEIE010000022.1"/>
</dbReference>
<dbReference type="PANTHER" id="PTHR32060">
    <property type="entry name" value="TAIL-SPECIFIC PROTEASE"/>
    <property type="match status" value="1"/>
</dbReference>
<evidence type="ECO:0000313" key="3">
    <source>
        <dbReference type="EMBL" id="MDN0026391.1"/>
    </source>
</evidence>
<dbReference type="EMBL" id="JAUEIE010000022">
    <property type="protein sequence ID" value="MDN0023837.1"/>
    <property type="molecule type" value="Genomic_DNA"/>
</dbReference>
<dbReference type="GO" id="GO:0004175">
    <property type="term" value="F:endopeptidase activity"/>
    <property type="evidence" value="ECO:0007669"/>
    <property type="project" value="TreeGrafter"/>
</dbReference>
<dbReference type="InterPro" id="IPR005151">
    <property type="entry name" value="Tail-specific_protease"/>
</dbReference>
<dbReference type="EMBL" id="JAUEIF010000019">
    <property type="protein sequence ID" value="MDN0026391.1"/>
    <property type="molecule type" value="Genomic_DNA"/>
</dbReference>
<dbReference type="SUPFAM" id="SSF52096">
    <property type="entry name" value="ClpP/crotonase"/>
    <property type="match status" value="1"/>
</dbReference>